<protein>
    <submittedName>
        <fullName evidence="1">Uncharacterized protein</fullName>
    </submittedName>
</protein>
<proteinExistence type="predicted"/>
<dbReference type="Proteomes" id="UP000008645">
    <property type="component" value="Chromosome"/>
</dbReference>
<name>F0V3B6_MYCS3</name>
<dbReference type="AlphaFoldDB" id="F0V3B6"/>
<sequence>MNIELIKKILRRNSKKKKGEFEEREMLEKFMSLIEENLSDSKKEQKSRFFRNNKKN</sequence>
<dbReference type="KEGG" id="msk:MSUIS_02450"/>
<dbReference type="HOGENOM" id="CLU_3009482_0_0_14"/>
<organism evidence="1 2">
    <name type="scientific">Mycoplasma suis (strain KI_3806)</name>
    <dbReference type="NCBI Taxonomy" id="708248"/>
    <lineage>
        <taxon>Bacteria</taxon>
        <taxon>Bacillati</taxon>
        <taxon>Mycoplasmatota</taxon>
        <taxon>Mollicutes</taxon>
        <taxon>Mycoplasmataceae</taxon>
        <taxon>Mycoplasma</taxon>
    </lineage>
</organism>
<reference evidence="1 2" key="1">
    <citation type="journal article" date="2011" name="J. Bacteriol.">
        <title>Complete genome sequence of the hemotrophic Mycoplasma suis strain KI3806.</title>
        <authorList>
            <person name="Oehlerking J."/>
            <person name="Kube M."/>
            <person name="Felder K.M."/>
            <person name="Matter D."/>
            <person name="Wittenbrink M.M."/>
            <person name="Schwarzenbach S."/>
            <person name="Kramer M.M."/>
            <person name="Hoelzle K."/>
            <person name="Hoelzle L.E."/>
        </authorList>
    </citation>
    <scope>NUCLEOTIDE SEQUENCE [LARGE SCALE GENOMIC DNA]</scope>
    <source>
        <strain evidence="2">KI_3806</strain>
    </source>
</reference>
<dbReference type="EMBL" id="FQ790233">
    <property type="protein sequence ID" value="CBZ40338.1"/>
    <property type="molecule type" value="Genomic_DNA"/>
</dbReference>
<dbReference type="RefSeq" id="WP_013608945.1">
    <property type="nucleotide sequence ID" value="NC_015153.1"/>
</dbReference>
<gene>
    <name evidence="1" type="ORF">MSUIS_02450</name>
</gene>
<evidence type="ECO:0000313" key="1">
    <source>
        <dbReference type="EMBL" id="CBZ40338.1"/>
    </source>
</evidence>
<accession>F0V3B6</accession>
<evidence type="ECO:0000313" key="2">
    <source>
        <dbReference type="Proteomes" id="UP000008645"/>
    </source>
</evidence>